<protein>
    <submittedName>
        <fullName evidence="1">Uncharacterized protein</fullName>
    </submittedName>
</protein>
<gene>
    <name evidence="1" type="ORF">ICC18_30200</name>
</gene>
<dbReference type="EMBL" id="JACVVD010000018">
    <property type="protein sequence ID" value="MBD0384326.1"/>
    <property type="molecule type" value="Genomic_DNA"/>
</dbReference>
<name>A0A926QLV9_9BACL</name>
<accession>A0A926QLV9</accession>
<reference evidence="1" key="1">
    <citation type="submission" date="2020-09" db="EMBL/GenBank/DDBJ databases">
        <title>Draft Genome Sequence of Paenibacillus sp. WST5.</title>
        <authorList>
            <person name="Bao Z."/>
        </authorList>
    </citation>
    <scope>NUCLEOTIDE SEQUENCE</scope>
    <source>
        <strain evidence="1">WST5</strain>
    </source>
</reference>
<organism evidence="1 2">
    <name type="scientific">Paenibacillus sedimenti</name>
    <dbReference type="NCBI Taxonomy" id="2770274"/>
    <lineage>
        <taxon>Bacteria</taxon>
        <taxon>Bacillati</taxon>
        <taxon>Bacillota</taxon>
        <taxon>Bacilli</taxon>
        <taxon>Bacillales</taxon>
        <taxon>Paenibacillaceae</taxon>
        <taxon>Paenibacillus</taxon>
    </lineage>
</organism>
<evidence type="ECO:0000313" key="1">
    <source>
        <dbReference type="EMBL" id="MBD0384326.1"/>
    </source>
</evidence>
<proteinExistence type="predicted"/>
<keyword evidence="2" id="KW-1185">Reference proteome</keyword>
<dbReference type="Gene3D" id="1.10.10.2220">
    <property type="match status" value="1"/>
</dbReference>
<dbReference type="Proteomes" id="UP000650466">
    <property type="component" value="Unassembled WGS sequence"/>
</dbReference>
<dbReference type="AlphaFoldDB" id="A0A926QLV9"/>
<sequence length="151" mass="17426">MASIPFSIAEQLAQDKGISPQSSERISGAIQYVYVQYQNSGNSYLSLNVLEHRVYHLMGKSLSQARIHIEIEKFANQKEHQLLRTKGGLFYYRPLYFTEIQIAQRLADLTSTMGKVPKQYQLVMDRLIQEGKIPILDEGQKEGIEQFFLRE</sequence>
<evidence type="ECO:0000313" key="2">
    <source>
        <dbReference type="Proteomes" id="UP000650466"/>
    </source>
</evidence>
<comment type="caution">
    <text evidence="1">The sequence shown here is derived from an EMBL/GenBank/DDBJ whole genome shotgun (WGS) entry which is preliminary data.</text>
</comment>